<dbReference type="AlphaFoldDB" id="A0A3B0YSI6"/>
<feature type="transmembrane region" description="Helical" evidence="1">
    <location>
        <begin position="35"/>
        <end position="53"/>
    </location>
</feature>
<evidence type="ECO:0000256" key="1">
    <source>
        <dbReference type="SAM" id="Phobius"/>
    </source>
</evidence>
<reference evidence="2" key="1">
    <citation type="submission" date="2018-06" db="EMBL/GenBank/DDBJ databases">
        <authorList>
            <person name="Zhirakovskaya E."/>
        </authorList>
    </citation>
    <scope>NUCLEOTIDE SEQUENCE</scope>
</reference>
<feature type="transmembrane region" description="Helical" evidence="1">
    <location>
        <begin position="60"/>
        <end position="83"/>
    </location>
</feature>
<gene>
    <name evidence="2" type="ORF">MNBD_GAMMA12-1489</name>
</gene>
<accession>A0A3B0YSI6</accession>
<organism evidence="2">
    <name type="scientific">hydrothermal vent metagenome</name>
    <dbReference type="NCBI Taxonomy" id="652676"/>
    <lineage>
        <taxon>unclassified sequences</taxon>
        <taxon>metagenomes</taxon>
        <taxon>ecological metagenomes</taxon>
    </lineage>
</organism>
<evidence type="ECO:0000313" key="2">
    <source>
        <dbReference type="EMBL" id="VAW71814.1"/>
    </source>
</evidence>
<feature type="transmembrane region" description="Helical" evidence="1">
    <location>
        <begin position="5"/>
        <end position="23"/>
    </location>
</feature>
<name>A0A3B0YSI6_9ZZZZ</name>
<keyword evidence="1" id="KW-1133">Transmembrane helix</keyword>
<feature type="non-terminal residue" evidence="2">
    <location>
        <position position="109"/>
    </location>
</feature>
<keyword evidence="1" id="KW-0472">Membrane</keyword>
<proteinExistence type="predicted"/>
<feature type="transmembrane region" description="Helical" evidence="1">
    <location>
        <begin position="89"/>
        <end position="106"/>
    </location>
</feature>
<sequence>MKHYIYIIIAIAGVAAAVMNIIVMDSVVSFTTLGFIAWALSPYVYMVILVKVVTARRAFIAVMLAAIVVGGFGTLAFVDILFINPDAQGGLVFVVTPLWQWALLIISTL</sequence>
<keyword evidence="1" id="KW-0812">Transmembrane</keyword>
<protein>
    <submittedName>
        <fullName evidence="2">Uncharacterized protein</fullName>
    </submittedName>
</protein>
<dbReference type="EMBL" id="UOFL01000031">
    <property type="protein sequence ID" value="VAW71814.1"/>
    <property type="molecule type" value="Genomic_DNA"/>
</dbReference>